<protein>
    <recommendedName>
        <fullName evidence="6">Probable purine permease</fullName>
    </recommendedName>
</protein>
<evidence type="ECO:0000256" key="3">
    <source>
        <dbReference type="ARBA" id="ARBA00022692"/>
    </source>
</evidence>
<comment type="caution">
    <text evidence="7">The sequence shown here is derived from an EMBL/GenBank/DDBJ whole genome shotgun (WGS) entry which is preliminary data.</text>
</comment>
<dbReference type="GO" id="GO:0005345">
    <property type="term" value="F:purine nucleobase transmembrane transporter activity"/>
    <property type="evidence" value="ECO:0007669"/>
    <property type="project" value="UniProtKB-UniRule"/>
</dbReference>
<feature type="transmembrane region" description="Helical" evidence="6">
    <location>
        <begin position="343"/>
        <end position="361"/>
    </location>
</feature>
<comment type="similarity">
    <text evidence="1 6">Belongs to the purine permeases (TC 2.A.7.14) family.</text>
</comment>
<dbReference type="PANTHER" id="PTHR31376">
    <property type="entry name" value="OS09G0467300 PROTEIN-RELATED"/>
    <property type="match status" value="1"/>
</dbReference>
<keyword evidence="4 6" id="KW-1133">Transmembrane helix</keyword>
<evidence type="ECO:0000313" key="7">
    <source>
        <dbReference type="EMBL" id="KAJ8755396.1"/>
    </source>
</evidence>
<feature type="transmembrane region" description="Helical" evidence="6">
    <location>
        <begin position="316"/>
        <end position="337"/>
    </location>
</feature>
<evidence type="ECO:0000256" key="6">
    <source>
        <dbReference type="RuleBase" id="RU368015"/>
    </source>
</evidence>
<reference evidence="7 8" key="1">
    <citation type="submission" date="2021-09" db="EMBL/GenBank/DDBJ databases">
        <title>Genomic insights and catalytic innovation underlie evolution of tropane alkaloids biosynthesis.</title>
        <authorList>
            <person name="Wang Y.-J."/>
            <person name="Tian T."/>
            <person name="Huang J.-P."/>
            <person name="Huang S.-X."/>
        </authorList>
    </citation>
    <scope>NUCLEOTIDE SEQUENCE [LARGE SCALE GENOMIC DNA]</scope>
    <source>
        <strain evidence="7">KIB-2018</strain>
        <tissue evidence="7">Leaf</tissue>
    </source>
</reference>
<organism evidence="7 8">
    <name type="scientific">Erythroxylum novogranatense</name>
    <dbReference type="NCBI Taxonomy" id="1862640"/>
    <lineage>
        <taxon>Eukaryota</taxon>
        <taxon>Viridiplantae</taxon>
        <taxon>Streptophyta</taxon>
        <taxon>Embryophyta</taxon>
        <taxon>Tracheophyta</taxon>
        <taxon>Spermatophyta</taxon>
        <taxon>Magnoliopsida</taxon>
        <taxon>eudicotyledons</taxon>
        <taxon>Gunneridae</taxon>
        <taxon>Pentapetalae</taxon>
        <taxon>rosids</taxon>
        <taxon>fabids</taxon>
        <taxon>Malpighiales</taxon>
        <taxon>Erythroxylaceae</taxon>
        <taxon>Erythroxylum</taxon>
    </lineage>
</organism>
<feature type="transmembrane region" description="Helical" evidence="6">
    <location>
        <begin position="177"/>
        <end position="196"/>
    </location>
</feature>
<accession>A0AAV8SSY7</accession>
<dbReference type="EMBL" id="JAIWQS010000009">
    <property type="protein sequence ID" value="KAJ8755396.1"/>
    <property type="molecule type" value="Genomic_DNA"/>
</dbReference>
<feature type="transmembrane region" description="Helical" evidence="6">
    <location>
        <begin position="288"/>
        <end position="309"/>
    </location>
</feature>
<dbReference type="SUPFAM" id="SSF103473">
    <property type="entry name" value="MFS general substrate transporter"/>
    <property type="match status" value="1"/>
</dbReference>
<dbReference type="Pfam" id="PF16913">
    <property type="entry name" value="PUNUT"/>
    <property type="match status" value="1"/>
</dbReference>
<keyword evidence="8" id="KW-1185">Reference proteome</keyword>
<feature type="transmembrane region" description="Helical" evidence="6">
    <location>
        <begin position="43"/>
        <end position="65"/>
    </location>
</feature>
<dbReference type="AlphaFoldDB" id="A0AAV8SSY7"/>
<feature type="transmembrane region" description="Helical" evidence="6">
    <location>
        <begin position="242"/>
        <end position="268"/>
    </location>
</feature>
<comment type="subcellular location">
    <subcellularLocation>
        <location evidence="6">Membrane</location>
        <topology evidence="6">Multi-pass membrane protein</topology>
    </subcellularLocation>
</comment>
<dbReference type="GO" id="GO:0015211">
    <property type="term" value="F:purine nucleoside transmembrane transporter activity"/>
    <property type="evidence" value="ECO:0007669"/>
    <property type="project" value="UniProtKB-UniRule"/>
</dbReference>
<feature type="transmembrane region" description="Helical" evidence="6">
    <location>
        <begin position="118"/>
        <end position="139"/>
    </location>
</feature>
<name>A0AAV8SSY7_9ROSI</name>
<evidence type="ECO:0000256" key="5">
    <source>
        <dbReference type="ARBA" id="ARBA00023136"/>
    </source>
</evidence>
<evidence type="ECO:0000256" key="1">
    <source>
        <dbReference type="ARBA" id="ARBA00006213"/>
    </source>
</evidence>
<dbReference type="GO" id="GO:0016020">
    <property type="term" value="C:membrane"/>
    <property type="evidence" value="ECO:0007669"/>
    <property type="project" value="UniProtKB-SubCell"/>
</dbReference>
<feature type="transmembrane region" description="Helical" evidence="6">
    <location>
        <begin position="208"/>
        <end position="230"/>
    </location>
</feature>
<dbReference type="InterPro" id="IPR030182">
    <property type="entry name" value="PUP_plant"/>
</dbReference>
<gene>
    <name evidence="7" type="ORF">K2173_019194</name>
</gene>
<keyword evidence="3 6" id="KW-0812">Transmembrane</keyword>
<sequence>MEPAQDLHLQSIAVEDKEANVGSGNSAVESELKRPKFVWWLRVTCYILILLSGQAAGTLLGRIYFDKGGNSKWMATFVQSAGFPVLLPLLFFFYPSTKSATNRTPHCVRSLFATESSLWTLALIYIGIGLLITGDNLMYSYGLSYLPVSTYSLLCATQLAFNAIFSFFLNSQKFTPFILNSLVLLTISACLLAVNAESEKPAGTSKGQYIIGFICTIGASAGYSLYLSLVQLSFEKFIKQETFSIVLNMQICTSCVASCGSLLGLFASREWKSLGAEMKNYREGEVSYLMNLIWTAISWQISTVGMLGLVFEISSLFCNVIGTLGLPIIPILATIFFHDKMEGIKIIAMLLAIWGFLSYFYQHHLDDLNSKSSNTEGNNATAVQLGNC</sequence>
<dbReference type="InterPro" id="IPR036259">
    <property type="entry name" value="MFS_trans_sf"/>
</dbReference>
<keyword evidence="5 6" id="KW-0472">Membrane</keyword>
<dbReference type="Proteomes" id="UP001159364">
    <property type="component" value="Linkage Group LG09"/>
</dbReference>
<proteinExistence type="inferred from homology"/>
<keyword evidence="2 6" id="KW-0813">Transport</keyword>
<evidence type="ECO:0000256" key="4">
    <source>
        <dbReference type="ARBA" id="ARBA00022989"/>
    </source>
</evidence>
<evidence type="ECO:0000313" key="8">
    <source>
        <dbReference type="Proteomes" id="UP001159364"/>
    </source>
</evidence>
<evidence type="ECO:0000256" key="2">
    <source>
        <dbReference type="ARBA" id="ARBA00022448"/>
    </source>
</evidence>
<feature type="transmembrane region" description="Helical" evidence="6">
    <location>
        <begin position="151"/>
        <end position="170"/>
    </location>
</feature>
<dbReference type="PANTHER" id="PTHR31376:SF16">
    <property type="entry name" value="PURINE PERMEASE-RELATED"/>
    <property type="match status" value="1"/>
</dbReference>
<feature type="transmembrane region" description="Helical" evidence="6">
    <location>
        <begin position="77"/>
        <end position="97"/>
    </location>
</feature>